<evidence type="ECO:0000313" key="1">
    <source>
        <dbReference type="EMBL" id="ASE38439.1"/>
    </source>
</evidence>
<dbReference type="RefSeq" id="WP_088582251.1">
    <property type="nucleotide sequence ID" value="NZ_CP022048.2"/>
</dbReference>
<sequence length="153" mass="16496">MSDHSITSLIEKLEGAEGPSIVLDAEICWTLERPRAIQAFWRGAMGKPGPLPDEFSRLPRGLGMASLEVGSPNYTASLDAALALAERVLPGHDWSLGHLPTSDDADHQEHHEFGCFFYAHPHVASRQDGLGHGATAPLAMVTAILRAHSEARV</sequence>
<dbReference type="AlphaFoldDB" id="A0A1Z3U572"/>
<reference evidence="2" key="1">
    <citation type="submission" date="2017-06" db="EMBL/GenBank/DDBJ databases">
        <title>FDA dAtabase for Regulatory Grade micrObial Sequences (FDA-ARGOS): Supporting development and validation of Infectious Disease Dx tests.</title>
        <authorList>
            <person name="Minogue T."/>
            <person name="Wolcott M."/>
            <person name="Wasieloski L."/>
            <person name="Aguilar W."/>
            <person name="Moore D."/>
            <person name="Tallon L."/>
            <person name="Sadzewicz L."/>
            <person name="Sengamalay N."/>
            <person name="Ott S."/>
            <person name="Godinez A."/>
            <person name="Nagaraj S."/>
            <person name="Nadendla S."/>
            <person name="Geyer C."/>
            <person name="Sichtig H."/>
        </authorList>
    </citation>
    <scope>NUCLEOTIDE SEQUENCE [LARGE SCALE GENOMIC DNA]</scope>
    <source>
        <strain evidence="2">FDAARGOS_289</strain>
    </source>
</reference>
<organism evidence="1 2">
    <name type="scientific">Brevundimonas vesicularis</name>
    <name type="common">Pseudomonas vesicularis</name>
    <dbReference type="NCBI Taxonomy" id="41276"/>
    <lineage>
        <taxon>Bacteria</taxon>
        <taxon>Pseudomonadati</taxon>
        <taxon>Pseudomonadota</taxon>
        <taxon>Alphaproteobacteria</taxon>
        <taxon>Caulobacterales</taxon>
        <taxon>Caulobacteraceae</taxon>
        <taxon>Brevundimonas</taxon>
    </lineage>
</organism>
<accession>A0A1Z3U572</accession>
<dbReference type="KEGG" id="bvc:CEP68_02370"/>
<dbReference type="Proteomes" id="UP000197050">
    <property type="component" value="Chromosome"/>
</dbReference>
<name>A0A1Z3U572_BREVE</name>
<dbReference type="EMBL" id="CP022048">
    <property type="protein sequence ID" value="ASE38439.1"/>
    <property type="molecule type" value="Genomic_DNA"/>
</dbReference>
<gene>
    <name evidence="1" type="ORF">CEP68_02370</name>
</gene>
<dbReference type="GeneID" id="34016173"/>
<protein>
    <submittedName>
        <fullName evidence="1">Uncharacterized protein</fullName>
    </submittedName>
</protein>
<proteinExistence type="predicted"/>
<evidence type="ECO:0000313" key="2">
    <source>
        <dbReference type="Proteomes" id="UP000197050"/>
    </source>
</evidence>